<protein>
    <recommendedName>
        <fullName evidence="4">DUF868 domain-containing protein</fullName>
    </recommendedName>
</protein>
<dbReference type="AlphaFoldDB" id="A0AAE1XUI2"/>
<comment type="caution">
    <text evidence="2">The sequence shown here is derived from an EMBL/GenBank/DDBJ whole genome shotgun (WGS) entry which is preliminary data.</text>
</comment>
<reference evidence="2" key="2">
    <citation type="journal article" date="2024" name="Plant">
        <title>Genomic evolution and insights into agronomic trait innovations of Sesamum species.</title>
        <authorList>
            <person name="Miao H."/>
            <person name="Wang L."/>
            <person name="Qu L."/>
            <person name="Liu H."/>
            <person name="Sun Y."/>
            <person name="Le M."/>
            <person name="Wang Q."/>
            <person name="Wei S."/>
            <person name="Zheng Y."/>
            <person name="Lin W."/>
            <person name="Duan Y."/>
            <person name="Cao H."/>
            <person name="Xiong S."/>
            <person name="Wang X."/>
            <person name="Wei L."/>
            <person name="Li C."/>
            <person name="Ma Q."/>
            <person name="Ju M."/>
            <person name="Zhao R."/>
            <person name="Li G."/>
            <person name="Mu C."/>
            <person name="Tian Q."/>
            <person name="Mei H."/>
            <person name="Zhang T."/>
            <person name="Gao T."/>
            <person name="Zhang H."/>
        </authorList>
    </citation>
    <scope>NUCLEOTIDE SEQUENCE</scope>
    <source>
        <strain evidence="2">3651</strain>
    </source>
</reference>
<dbReference type="Proteomes" id="UP001293254">
    <property type="component" value="Unassembled WGS sequence"/>
</dbReference>
<evidence type="ECO:0000313" key="2">
    <source>
        <dbReference type="EMBL" id="KAK4418284.1"/>
    </source>
</evidence>
<name>A0AAE1XUI2_9LAMI</name>
<dbReference type="PANTHER" id="PTHR31972:SF4">
    <property type="entry name" value="DUF868 DOMAIN-CONTAINING PROTEIN"/>
    <property type="match status" value="1"/>
</dbReference>
<dbReference type="EMBL" id="JACGWO010000009">
    <property type="protein sequence ID" value="KAK4418284.1"/>
    <property type="molecule type" value="Genomic_DNA"/>
</dbReference>
<evidence type="ECO:0000313" key="3">
    <source>
        <dbReference type="Proteomes" id="UP001293254"/>
    </source>
</evidence>
<gene>
    <name evidence="2" type="ORF">Salat_2241100</name>
</gene>
<dbReference type="PANTHER" id="PTHR31972">
    <property type="entry name" value="EXPRESSED PROTEIN"/>
    <property type="match status" value="1"/>
</dbReference>
<feature type="region of interest" description="Disordered" evidence="1">
    <location>
        <begin position="1"/>
        <end position="21"/>
    </location>
</feature>
<keyword evidence="3" id="KW-1185">Reference proteome</keyword>
<dbReference type="Pfam" id="PF05910">
    <property type="entry name" value="DUF868"/>
    <property type="match status" value="1"/>
</dbReference>
<reference evidence="2" key="1">
    <citation type="submission" date="2020-06" db="EMBL/GenBank/DDBJ databases">
        <authorList>
            <person name="Li T."/>
            <person name="Hu X."/>
            <person name="Zhang T."/>
            <person name="Song X."/>
            <person name="Zhang H."/>
            <person name="Dai N."/>
            <person name="Sheng W."/>
            <person name="Hou X."/>
            <person name="Wei L."/>
        </authorList>
    </citation>
    <scope>NUCLEOTIDE SEQUENCE</scope>
    <source>
        <strain evidence="2">3651</strain>
        <tissue evidence="2">Leaf</tissue>
    </source>
</reference>
<proteinExistence type="predicted"/>
<accession>A0AAE1XUI2</accession>
<sequence length="305" mass="34219">MKDFPSCFGESGVQVSDSSSSSNNRAAAQNLVTCVYQYQSQGFSGFITVTWIKYLMGQGLSIGVENSSKESLCKVDIKPWLFSRRKGFKNLVLDSTTVDVHWDLSSAKFGSGPEPLEGFYLAVSLNQQLCLLLGDLEHEACKRVDSISIPVVQRATFVAKREHIFGKRLYSSKAQFCDKGQLHDIRIEYDPTESCDKCLVIYIDCKAVLQVTHLKWKFRGNQTILVDGISVEVYWDVHSWLFGTLNGNAIFLFRSCLPRDKSWSDRSPALQLPSDLSCPGLQRSKDTADSQDHGFSLVLCAWKNE</sequence>
<evidence type="ECO:0000256" key="1">
    <source>
        <dbReference type="SAM" id="MobiDB-lite"/>
    </source>
</evidence>
<dbReference type="InterPro" id="IPR008586">
    <property type="entry name" value="DUF868_pln"/>
</dbReference>
<organism evidence="2 3">
    <name type="scientific">Sesamum alatum</name>
    <dbReference type="NCBI Taxonomy" id="300844"/>
    <lineage>
        <taxon>Eukaryota</taxon>
        <taxon>Viridiplantae</taxon>
        <taxon>Streptophyta</taxon>
        <taxon>Embryophyta</taxon>
        <taxon>Tracheophyta</taxon>
        <taxon>Spermatophyta</taxon>
        <taxon>Magnoliopsida</taxon>
        <taxon>eudicotyledons</taxon>
        <taxon>Gunneridae</taxon>
        <taxon>Pentapetalae</taxon>
        <taxon>asterids</taxon>
        <taxon>lamiids</taxon>
        <taxon>Lamiales</taxon>
        <taxon>Pedaliaceae</taxon>
        <taxon>Sesamum</taxon>
    </lineage>
</organism>
<evidence type="ECO:0008006" key="4">
    <source>
        <dbReference type="Google" id="ProtNLM"/>
    </source>
</evidence>